<reference evidence="1" key="1">
    <citation type="submission" date="2020-03" db="EMBL/GenBank/DDBJ databases">
        <title>The deep terrestrial virosphere.</title>
        <authorList>
            <person name="Holmfeldt K."/>
            <person name="Nilsson E."/>
            <person name="Simone D."/>
            <person name="Lopez-Fernandez M."/>
            <person name="Wu X."/>
            <person name="de Brujin I."/>
            <person name="Lundin D."/>
            <person name="Andersson A."/>
            <person name="Bertilsson S."/>
            <person name="Dopson M."/>
        </authorList>
    </citation>
    <scope>NUCLEOTIDE SEQUENCE</scope>
    <source>
        <strain evidence="1">MM415A00950</strain>
        <strain evidence="2">MM415B02122</strain>
    </source>
</reference>
<dbReference type="EMBL" id="MT142619">
    <property type="protein sequence ID" value="QJA86164.1"/>
    <property type="molecule type" value="Genomic_DNA"/>
</dbReference>
<protein>
    <submittedName>
        <fullName evidence="1">Uncharacterized protein</fullName>
    </submittedName>
</protein>
<dbReference type="EMBL" id="MT142364">
    <property type="protein sequence ID" value="QJA79043.1"/>
    <property type="molecule type" value="Genomic_DNA"/>
</dbReference>
<accession>A0A6M3KAW9</accession>
<organism evidence="1">
    <name type="scientific">viral metagenome</name>
    <dbReference type="NCBI Taxonomy" id="1070528"/>
    <lineage>
        <taxon>unclassified sequences</taxon>
        <taxon>metagenomes</taxon>
        <taxon>organismal metagenomes</taxon>
    </lineage>
</organism>
<evidence type="ECO:0000313" key="1">
    <source>
        <dbReference type="EMBL" id="QJA79043.1"/>
    </source>
</evidence>
<proteinExistence type="predicted"/>
<sequence length="157" mass="16564">MTARFGVINTADQGDTYYAGMVKDAANWAIMELDKRTVSIQIYAGTTSCATGDGQAYFRVPSALNGMNLVSVAAAVVTAGTTGTMDIQIANVTDAVDMLTTKLTIDSTETDSKTAATPAVIDTTKDDVVTGDMLRIDIDAIHTTAAKGLIVELQFWT</sequence>
<dbReference type="AlphaFoldDB" id="A0A6M3KAW9"/>
<evidence type="ECO:0000313" key="2">
    <source>
        <dbReference type="EMBL" id="QJA86164.1"/>
    </source>
</evidence>
<name>A0A6M3KAW9_9ZZZZ</name>
<gene>
    <name evidence="1" type="ORF">MM415A00950_0017</name>
    <name evidence="2" type="ORF">MM415B02122_0004</name>
</gene>